<name>A0AA41ERC7_LEVBR</name>
<organism evidence="1 2">
    <name type="scientific">Levilactobacillus brevis</name>
    <name type="common">Lactobacillus brevis</name>
    <dbReference type="NCBI Taxonomy" id="1580"/>
    <lineage>
        <taxon>Bacteria</taxon>
        <taxon>Bacillati</taxon>
        <taxon>Bacillota</taxon>
        <taxon>Bacilli</taxon>
        <taxon>Lactobacillales</taxon>
        <taxon>Lactobacillaceae</taxon>
        <taxon>Levilactobacillus</taxon>
    </lineage>
</organism>
<dbReference type="Pfam" id="PF19952">
    <property type="entry name" value="DUF6414"/>
    <property type="match status" value="1"/>
</dbReference>
<proteinExistence type="predicted"/>
<accession>A0AA41ERC7</accession>
<evidence type="ECO:0000313" key="1">
    <source>
        <dbReference type="EMBL" id="MBS1011477.1"/>
    </source>
</evidence>
<dbReference type="EMBL" id="JAERKF010000017">
    <property type="protein sequence ID" value="MBS1011477.1"/>
    <property type="molecule type" value="Genomic_DNA"/>
</dbReference>
<sequence length="284" mass="31762">MKEFIYLDLVEINSILGQLNDGIPSVTHQTNEALKAVTETNTQSKIKKTSGDVSTPIRGEHSRQKGIGETFSELKQTLNQTAIDTVYGDYAVNVIEKQLDNQGKLETNITTTPIGEIVKATSSYSEYNFKLLHDTLANEGLKFLIKHQNDSNDSDGASKREISEEMNNMRWLEKITDAYSLVNKDSELIKLSNAIAIAETKNFRMNDAQRQMLLARNSKLTILGIIESEVSEETLDLDSFGTVFSQDPSKIGDFIPNIAFLFMSILGILHAGDRFIKPIALYFE</sequence>
<dbReference type="AlphaFoldDB" id="A0AA41ERC7"/>
<dbReference type="InterPro" id="IPR045633">
    <property type="entry name" value="DUF6414"/>
</dbReference>
<evidence type="ECO:0000313" key="2">
    <source>
        <dbReference type="Proteomes" id="UP000676478"/>
    </source>
</evidence>
<reference evidence="1" key="1">
    <citation type="submission" date="2020-12" db="EMBL/GenBank/DDBJ databases">
        <authorList>
            <person name="Mcmullen J.G."/>
        </authorList>
    </citation>
    <scope>NUCLEOTIDE SEQUENCE</scope>
    <source>
        <strain evidence="1">Dm-2019-70</strain>
    </source>
</reference>
<reference evidence="1" key="2">
    <citation type="submission" date="2022-09" db="EMBL/GenBank/DDBJ databases">
        <title>Genome-inferred correspondence between phylogeny and metabolic traits in the wild Drosophila gut microbiome.</title>
        <authorList>
            <person name="Bueno E."/>
            <person name="Blow F."/>
            <person name="Douglas A.E."/>
        </authorList>
    </citation>
    <scope>NUCLEOTIDE SEQUENCE</scope>
    <source>
        <strain evidence="1">Dm-2019-70</strain>
    </source>
</reference>
<dbReference type="RefSeq" id="WP_211756742.1">
    <property type="nucleotide sequence ID" value="NZ_JAERKF010000017.1"/>
</dbReference>
<dbReference type="Proteomes" id="UP000676478">
    <property type="component" value="Unassembled WGS sequence"/>
</dbReference>
<protein>
    <submittedName>
        <fullName evidence="1">Uncharacterized protein</fullName>
    </submittedName>
</protein>
<comment type="caution">
    <text evidence="1">The sequence shown here is derived from an EMBL/GenBank/DDBJ whole genome shotgun (WGS) entry which is preliminary data.</text>
</comment>
<gene>
    <name evidence="1" type="ORF">JK167_11650</name>
</gene>